<dbReference type="Gene3D" id="3.90.400.10">
    <property type="entry name" value="Oligo-1,6-glucosidase, Domain 2"/>
    <property type="match status" value="1"/>
</dbReference>
<name>D2QQI8_SPILD</name>
<dbReference type="Gene3D" id="3.20.20.80">
    <property type="entry name" value="Glycosidases"/>
    <property type="match status" value="1"/>
</dbReference>
<dbReference type="eggNOG" id="COG0366">
    <property type="taxonomic scope" value="Bacteria"/>
</dbReference>
<organism evidence="9 10">
    <name type="scientific">Spirosoma linguale (strain ATCC 33905 / DSM 74 / LMG 10896 / Claus 1)</name>
    <dbReference type="NCBI Taxonomy" id="504472"/>
    <lineage>
        <taxon>Bacteria</taxon>
        <taxon>Pseudomonadati</taxon>
        <taxon>Bacteroidota</taxon>
        <taxon>Cytophagia</taxon>
        <taxon>Cytophagales</taxon>
        <taxon>Cytophagaceae</taxon>
        <taxon>Spirosoma</taxon>
    </lineage>
</organism>
<dbReference type="SUPFAM" id="SSF51011">
    <property type="entry name" value="Glycosyl hydrolase domain"/>
    <property type="match status" value="1"/>
</dbReference>
<dbReference type="InterPro" id="IPR013780">
    <property type="entry name" value="Glyco_hydro_b"/>
</dbReference>
<gene>
    <name evidence="9" type="ordered locus">Slin_4791</name>
</gene>
<comment type="catalytic activity">
    <reaction evidence="1">
        <text>D-maltose = alpha,alpha-trehalose</text>
        <dbReference type="Rhea" id="RHEA:15145"/>
        <dbReference type="ChEBI" id="CHEBI:16551"/>
        <dbReference type="ChEBI" id="CHEBI:17306"/>
        <dbReference type="EC" id="5.4.99.16"/>
    </reaction>
</comment>
<dbReference type="InterPro" id="IPR006047">
    <property type="entry name" value="GH13_cat_dom"/>
</dbReference>
<dbReference type="AlphaFoldDB" id="D2QQI8"/>
<dbReference type="CDD" id="cd11334">
    <property type="entry name" value="AmyAc_TreS"/>
    <property type="match status" value="1"/>
</dbReference>
<evidence type="ECO:0000256" key="2">
    <source>
        <dbReference type="ARBA" id="ARBA00005496"/>
    </source>
</evidence>
<dbReference type="RefSeq" id="WP_012929272.1">
    <property type="nucleotide sequence ID" value="NC_013730.1"/>
</dbReference>
<dbReference type="PANTHER" id="PTHR10357:SF219">
    <property type="entry name" value="MALTOSE ALPHA-D-GLUCOSYLTRANSFERASE"/>
    <property type="match status" value="1"/>
</dbReference>
<reference evidence="9 10" key="1">
    <citation type="journal article" date="2010" name="Stand. Genomic Sci.">
        <title>Complete genome sequence of Spirosoma linguale type strain (1).</title>
        <authorList>
            <person name="Lail K."/>
            <person name="Sikorski J."/>
            <person name="Saunders E."/>
            <person name="Lapidus A."/>
            <person name="Glavina Del Rio T."/>
            <person name="Copeland A."/>
            <person name="Tice H."/>
            <person name="Cheng J.-F."/>
            <person name="Lucas S."/>
            <person name="Nolan M."/>
            <person name="Bruce D."/>
            <person name="Goodwin L."/>
            <person name="Pitluck S."/>
            <person name="Ivanova N."/>
            <person name="Mavromatis K."/>
            <person name="Ovchinnikova G."/>
            <person name="Pati A."/>
            <person name="Chen A."/>
            <person name="Palaniappan K."/>
            <person name="Land M."/>
            <person name="Hauser L."/>
            <person name="Chang Y.-J."/>
            <person name="Jeffries C.D."/>
            <person name="Chain P."/>
            <person name="Brettin T."/>
            <person name="Detter J.C."/>
            <person name="Schuetze A."/>
            <person name="Rohde M."/>
            <person name="Tindall B.J."/>
            <person name="Goeker M."/>
            <person name="Bristow J."/>
            <person name="Eisen J.A."/>
            <person name="Markowitz V."/>
            <person name="Hugenholtz P."/>
            <person name="Kyrpides N.C."/>
            <person name="Klenk H.-P."/>
            <person name="Chen F."/>
        </authorList>
    </citation>
    <scope>NUCLEOTIDE SEQUENCE [LARGE SCALE GENOMIC DNA]</scope>
    <source>
        <strain evidence="10">ATCC 33905 / DSM 74 / LMG 10896 / Claus 1</strain>
    </source>
</reference>
<feature type="domain" description="Glycosyl hydrolase family 13 catalytic" evidence="8">
    <location>
        <begin position="22"/>
        <end position="421"/>
    </location>
</feature>
<keyword evidence="4" id="KW-0479">Metal-binding</keyword>
<dbReference type="InterPro" id="IPR012810">
    <property type="entry name" value="TreS/a-amylase_N"/>
</dbReference>
<dbReference type="EC" id="5.4.99.16" evidence="3"/>
<dbReference type="InterPro" id="IPR017853">
    <property type="entry name" value="GH"/>
</dbReference>
<dbReference type="HOGENOM" id="CLU_007635_1_0_10"/>
<dbReference type="Gene3D" id="2.60.40.1180">
    <property type="entry name" value="Golgi alpha-mannosidase II"/>
    <property type="match status" value="1"/>
</dbReference>
<evidence type="ECO:0000259" key="8">
    <source>
        <dbReference type="SMART" id="SM00642"/>
    </source>
</evidence>
<keyword evidence="10" id="KW-1185">Reference proteome</keyword>
<dbReference type="SUPFAM" id="SSF51445">
    <property type="entry name" value="(Trans)glycosidases"/>
    <property type="match status" value="1"/>
</dbReference>
<dbReference type="GO" id="GO:0047471">
    <property type="term" value="F:maltose alpha-D-glucosyltransferase activity"/>
    <property type="evidence" value="ECO:0007669"/>
    <property type="project" value="UniProtKB-EC"/>
</dbReference>
<dbReference type="Pfam" id="PF00128">
    <property type="entry name" value="Alpha-amylase"/>
    <property type="match status" value="2"/>
</dbReference>
<comment type="similarity">
    <text evidence="2">Belongs to the glycosyl hydrolase 13 family. TreS subfamily.</text>
</comment>
<dbReference type="FunFam" id="3.20.20.80:FF:000055">
    <property type="entry name" value="Trehalose synthase"/>
    <property type="match status" value="1"/>
</dbReference>
<evidence type="ECO:0000256" key="4">
    <source>
        <dbReference type="ARBA" id="ARBA00022723"/>
    </source>
</evidence>
<sequence>MMNESVEQLDNLRWYKDAIIYELHIKAFCDGNGDGIGDFQGLLEKLDYLQELGVTAIWLLPFYPSPLRDDGYDIADYYTINPSYGTIEQFKTLLREAHQRNLKVITELVINHSSDQHPWFQRARRAPKGSPEREYYVWTDDPTQFKDVRIIFQDFETSNWTWDQEAQQYYWHRFFHHQPDLNYDNPLVQDEVFKMIDYWCELGVDGFRLDAVPYLFEREGTNGENLPETHAFLKKLRKHVDDHFPGVVFLAEANMWPEDSASYFGDGDECHMNYHFPVMPRMFMSLQMEDRYPITDIFDQTPAIPDSCQWAIFLRNHDELTLEMVTDEERDYMYKTYAKDPKAKINLGIRHRLAPLMGNNRKRIELLNSLLFSLPGTPVIYYGDEIGMGDNVYLGDRDGVRTPMQWSPDRNAGFSTTNPQKLYLPTILDPEYHYEAVNVENQRGNTSSLFWFMKRMINLRKQYKAFGRGDMKFLNVENPKVLAFTRTYEDQTLLIVVNLSKYAQPAEVELSGFSGYVPVEAFSKNPFPTISNTETYFFTLAPHDYQWFVLEKAASEAARVFQLPGVRVNDWNELMSQNTRMMLETKVLPDYLLRVDWFDDKKQTMRGVSILRNGILPLADSTAYVLLLEVSYERGLPELFQLVVAFAKEASAEKLIANCPQAVLANMEVGDASGVLCDGIYLTDVQLALLQNMSGPKQSGVRNLEFQHTPKFDEYVRNHSEVKPKLMPVNPGYVSISYDQCYLLKLYRQVEMSVNPDTELTRFLSETANFEYVPAFAGSIELSTTEKPVMLGTMQELVASHGDGKRYVLERINNFIERILARNKTQLAAAMNVPVGSLSNPIPFEDLPVETRELIGQRSADQSRLLGTRIGQMHLALASSKNLKEFAPEEFSLHYQRSLFSGLQSLVRESYQTQKRNVQRLPEGVRQEVEQMLERKEDVLNTLKRIYDHKLETTKIRSHGDLQLEKILLTGKDLAIQDFGGDPSRSYSERRLKRSPLRDVAAMIRSFYYVGYQGFLENNQVPKEETVKLLPYAGFWAHYMSSFFMKAYLETVQGSSFIPKNTDDLQMMLETYLLEKAISDFNHELNYRPDWVHVPLQIIKSIVVSPEVAVPELA</sequence>
<dbReference type="CAZy" id="GH13">
    <property type="family name" value="Glycoside Hydrolase Family 13"/>
</dbReference>
<dbReference type="SMART" id="SM00642">
    <property type="entry name" value="Aamy"/>
    <property type="match status" value="1"/>
</dbReference>
<dbReference type="GO" id="GO:0005975">
    <property type="term" value="P:carbohydrate metabolic process"/>
    <property type="evidence" value="ECO:0007669"/>
    <property type="project" value="InterPro"/>
</dbReference>
<protein>
    <recommendedName>
        <fullName evidence="3">maltose alpha-D-glucosyltransferase</fullName>
        <ecNumber evidence="3">5.4.99.16</ecNumber>
    </recommendedName>
    <alternativeName>
        <fullName evidence="7">Maltose alpha-D-glucosyltransferase</fullName>
    </alternativeName>
</protein>
<dbReference type="SUPFAM" id="SSF56112">
    <property type="entry name" value="Protein kinase-like (PK-like)"/>
    <property type="match status" value="1"/>
</dbReference>
<dbReference type="Gene3D" id="3.90.1200.10">
    <property type="match status" value="1"/>
</dbReference>
<dbReference type="eggNOG" id="COG3281">
    <property type="taxonomic scope" value="Bacteria"/>
</dbReference>
<dbReference type="Proteomes" id="UP000002028">
    <property type="component" value="Chromosome"/>
</dbReference>
<dbReference type="InterPro" id="IPR032091">
    <property type="entry name" value="Malt_amylase-like_C"/>
</dbReference>
<dbReference type="Pfam" id="PF16657">
    <property type="entry name" value="Malt_amylase_C"/>
    <property type="match status" value="1"/>
</dbReference>
<evidence type="ECO:0000256" key="5">
    <source>
        <dbReference type="ARBA" id="ARBA00022837"/>
    </source>
</evidence>
<dbReference type="EMBL" id="CP001769">
    <property type="protein sequence ID" value="ADB40769.1"/>
    <property type="molecule type" value="Genomic_DNA"/>
</dbReference>
<accession>D2QQI8</accession>
<evidence type="ECO:0000313" key="9">
    <source>
        <dbReference type="EMBL" id="ADB40769.1"/>
    </source>
</evidence>
<evidence type="ECO:0000256" key="1">
    <source>
        <dbReference type="ARBA" id="ARBA00001595"/>
    </source>
</evidence>
<dbReference type="GO" id="GO:0046872">
    <property type="term" value="F:metal ion binding"/>
    <property type="evidence" value="ECO:0007669"/>
    <property type="project" value="UniProtKB-KW"/>
</dbReference>
<dbReference type="NCBIfam" id="TIGR02456">
    <property type="entry name" value="treS_nterm"/>
    <property type="match status" value="1"/>
</dbReference>
<dbReference type="InterPro" id="IPR045857">
    <property type="entry name" value="O16G_dom_2"/>
</dbReference>
<evidence type="ECO:0000256" key="7">
    <source>
        <dbReference type="ARBA" id="ARBA00031378"/>
    </source>
</evidence>
<dbReference type="PANTHER" id="PTHR10357">
    <property type="entry name" value="ALPHA-AMYLASE FAMILY MEMBER"/>
    <property type="match status" value="1"/>
</dbReference>
<dbReference type="STRING" id="504472.Slin_4791"/>
<proteinExistence type="inferred from homology"/>
<keyword evidence="6" id="KW-0413">Isomerase</keyword>
<dbReference type="KEGG" id="sli:Slin_4791"/>
<dbReference type="InterPro" id="IPR011009">
    <property type="entry name" value="Kinase-like_dom_sf"/>
</dbReference>
<evidence type="ECO:0000256" key="3">
    <source>
        <dbReference type="ARBA" id="ARBA00012619"/>
    </source>
</evidence>
<evidence type="ECO:0000256" key="6">
    <source>
        <dbReference type="ARBA" id="ARBA00023235"/>
    </source>
</evidence>
<evidence type="ECO:0000313" key="10">
    <source>
        <dbReference type="Proteomes" id="UP000002028"/>
    </source>
</evidence>
<keyword evidence="5" id="KW-0106">Calcium</keyword>